<dbReference type="AlphaFoldDB" id="A0A1M7F4D7"/>
<sequence length="184" mass="21701">MNAFGKMVAILIAVVLLFVCPIQYVAQKQDILMQQYVTTETSYFIDSVRNLGYITKQMYEEYMQRIELGNNLYEVELTHYHALFYKEDGEEVGNDYEAISGYMGEEEDTYRRYMCYYTPDILEELYNEKNGYIYKMNQDDYLTIKVKLKNKTLGKQMQELLVGVDYTDGNYVTVYGGLIRDEAY</sequence>
<gene>
    <name evidence="1" type="ORF">SAMN02746066_00400</name>
</gene>
<evidence type="ECO:0000313" key="2">
    <source>
        <dbReference type="Proteomes" id="UP000184038"/>
    </source>
</evidence>
<dbReference type="STRING" id="1120996.SAMN02746066_00400"/>
<name>A0A1M7F4D7_9FIRM</name>
<accession>A0A1M7F4D7</accession>
<keyword evidence="2" id="KW-1185">Reference proteome</keyword>
<organism evidence="1 2">
    <name type="scientific">Anaerosporobacter mobilis DSM 15930</name>
    <dbReference type="NCBI Taxonomy" id="1120996"/>
    <lineage>
        <taxon>Bacteria</taxon>
        <taxon>Bacillati</taxon>
        <taxon>Bacillota</taxon>
        <taxon>Clostridia</taxon>
        <taxon>Lachnospirales</taxon>
        <taxon>Lachnospiraceae</taxon>
        <taxon>Anaerosporobacter</taxon>
    </lineage>
</organism>
<dbReference type="Proteomes" id="UP000184038">
    <property type="component" value="Unassembled WGS sequence"/>
</dbReference>
<proteinExistence type="predicted"/>
<dbReference type="OrthoDB" id="2082320at2"/>
<dbReference type="EMBL" id="FRCP01000005">
    <property type="protein sequence ID" value="SHL98932.1"/>
    <property type="molecule type" value="Genomic_DNA"/>
</dbReference>
<dbReference type="RefSeq" id="WP_073282210.1">
    <property type="nucleotide sequence ID" value="NZ_FRCP01000005.1"/>
</dbReference>
<reference evidence="1 2" key="1">
    <citation type="submission" date="2016-11" db="EMBL/GenBank/DDBJ databases">
        <authorList>
            <person name="Jaros S."/>
            <person name="Januszkiewicz K."/>
            <person name="Wedrychowicz H."/>
        </authorList>
    </citation>
    <scope>NUCLEOTIDE SEQUENCE [LARGE SCALE GENOMIC DNA]</scope>
    <source>
        <strain evidence="1 2">DSM 15930</strain>
    </source>
</reference>
<protein>
    <submittedName>
        <fullName evidence="1">Uncharacterized protein</fullName>
    </submittedName>
</protein>
<evidence type="ECO:0000313" key="1">
    <source>
        <dbReference type="EMBL" id="SHL98932.1"/>
    </source>
</evidence>